<evidence type="ECO:0000313" key="3">
    <source>
        <dbReference type="EMBL" id="WRT70214.1"/>
    </source>
</evidence>
<keyword evidence="4" id="KW-1185">Reference proteome</keyword>
<dbReference type="Proteomes" id="UP001329825">
    <property type="component" value="Chromosome 10"/>
</dbReference>
<dbReference type="PANTHER" id="PTHR12458">
    <property type="entry name" value="ORF PROTEIN"/>
    <property type="match status" value="1"/>
</dbReference>
<protein>
    <recommendedName>
        <fullName evidence="2">CFA20 domain-containing protein</fullName>
    </recommendedName>
</protein>
<accession>A0ABZ1D9W5</accession>
<name>A0ABZ1D9W5_9TREE</name>
<dbReference type="InterPro" id="IPR040441">
    <property type="entry name" value="CFA20/CFAP20DC"/>
</dbReference>
<dbReference type="InterPro" id="IPR007714">
    <property type="entry name" value="CFA20_dom"/>
</dbReference>
<gene>
    <name evidence="3" type="ORF">IL334_007209</name>
</gene>
<evidence type="ECO:0000259" key="2">
    <source>
        <dbReference type="Pfam" id="PF05018"/>
    </source>
</evidence>
<reference evidence="3 4" key="1">
    <citation type="submission" date="2024-01" db="EMBL/GenBank/DDBJ databases">
        <title>Comparative genomics of Cryptococcus and Kwoniella reveals pathogenesis evolution and contrasting modes of karyotype evolution via chromosome fusion or intercentromeric recombination.</title>
        <authorList>
            <person name="Coelho M.A."/>
            <person name="David-Palma M."/>
            <person name="Shea T."/>
            <person name="Bowers K."/>
            <person name="McGinley-Smith S."/>
            <person name="Mohammad A.W."/>
            <person name="Gnirke A."/>
            <person name="Yurkov A.M."/>
            <person name="Nowrousian M."/>
            <person name="Sun S."/>
            <person name="Cuomo C.A."/>
            <person name="Heitman J."/>
        </authorList>
    </citation>
    <scope>NUCLEOTIDE SEQUENCE [LARGE SCALE GENOMIC DNA]</scope>
    <source>
        <strain evidence="3">CBS 11374</strain>
    </source>
</reference>
<dbReference type="EMBL" id="CP141890">
    <property type="protein sequence ID" value="WRT70214.1"/>
    <property type="molecule type" value="Genomic_DNA"/>
</dbReference>
<feature type="domain" description="CFA20" evidence="2">
    <location>
        <begin position="67"/>
        <end position="194"/>
    </location>
</feature>
<dbReference type="RefSeq" id="XP_062794953.1">
    <property type="nucleotide sequence ID" value="XM_062938902.1"/>
</dbReference>
<evidence type="ECO:0000313" key="4">
    <source>
        <dbReference type="Proteomes" id="UP001329825"/>
    </source>
</evidence>
<proteinExistence type="predicted"/>
<dbReference type="GeneID" id="87959339"/>
<dbReference type="Pfam" id="PF05018">
    <property type="entry name" value="CFA20_dom"/>
    <property type="match status" value="1"/>
</dbReference>
<sequence>MSLLSGCIQPPLLTLLSSTSSPSISPLFRPTIDSCPDSSISTLQDTSSYQASTSSKLVPHDRPKGCISHEVIHIQSPNPKNTYIQAGCSVTEYKKSLNKGKSKDEGYLPLGVEMPWMGLQVKRLGKRGMSYEIGLVDNRGKEGVIRFSSFKKNPTVHPYRSPPMIHLPLQLPLQTSSTLTPWMTIPIHLAPLIQLFHSLPRPQRHASDDEEDEASRKRRKVAELPNGSFGSVSYVRIYANCRIRRIWFSAEGERTIQGMGKGVRDEWELYAADDIS</sequence>
<feature type="region of interest" description="Disordered" evidence="1">
    <location>
        <begin position="201"/>
        <end position="220"/>
    </location>
</feature>
<organism evidence="3 4">
    <name type="scientific">Kwoniella shivajii</name>
    <dbReference type="NCBI Taxonomy" id="564305"/>
    <lineage>
        <taxon>Eukaryota</taxon>
        <taxon>Fungi</taxon>
        <taxon>Dikarya</taxon>
        <taxon>Basidiomycota</taxon>
        <taxon>Agaricomycotina</taxon>
        <taxon>Tremellomycetes</taxon>
        <taxon>Tremellales</taxon>
        <taxon>Cryptococcaceae</taxon>
        <taxon>Kwoniella</taxon>
    </lineage>
</organism>
<evidence type="ECO:0000256" key="1">
    <source>
        <dbReference type="SAM" id="MobiDB-lite"/>
    </source>
</evidence>